<organism evidence="1 2">
    <name type="scientific">Malus domestica</name>
    <name type="common">Apple</name>
    <name type="synonym">Pyrus malus</name>
    <dbReference type="NCBI Taxonomy" id="3750"/>
    <lineage>
        <taxon>Eukaryota</taxon>
        <taxon>Viridiplantae</taxon>
        <taxon>Streptophyta</taxon>
        <taxon>Embryophyta</taxon>
        <taxon>Tracheophyta</taxon>
        <taxon>Spermatophyta</taxon>
        <taxon>Magnoliopsida</taxon>
        <taxon>eudicotyledons</taxon>
        <taxon>Gunneridae</taxon>
        <taxon>Pentapetalae</taxon>
        <taxon>rosids</taxon>
        <taxon>fabids</taxon>
        <taxon>Rosales</taxon>
        <taxon>Rosaceae</taxon>
        <taxon>Amygdaloideae</taxon>
        <taxon>Maleae</taxon>
        <taxon>Malus</taxon>
    </lineage>
</organism>
<evidence type="ECO:0000313" key="1">
    <source>
        <dbReference type="EMBL" id="RXH93599.1"/>
    </source>
</evidence>
<gene>
    <name evidence="1" type="ORF">DVH24_014175</name>
</gene>
<name>A0A498JCR2_MALDO</name>
<comment type="caution">
    <text evidence="1">The sequence shown here is derived from an EMBL/GenBank/DDBJ whole genome shotgun (WGS) entry which is preliminary data.</text>
</comment>
<reference evidence="1 2" key="1">
    <citation type="submission" date="2018-10" db="EMBL/GenBank/DDBJ databases">
        <title>A high-quality apple genome assembly.</title>
        <authorList>
            <person name="Hu J."/>
        </authorList>
    </citation>
    <scope>NUCLEOTIDE SEQUENCE [LARGE SCALE GENOMIC DNA]</scope>
    <source>
        <strain evidence="2">cv. HFTH1</strain>
        <tissue evidence="1">Young leaf</tissue>
    </source>
</reference>
<dbReference type="AlphaFoldDB" id="A0A498JCR2"/>
<evidence type="ECO:0000313" key="2">
    <source>
        <dbReference type="Proteomes" id="UP000290289"/>
    </source>
</evidence>
<dbReference type="EMBL" id="RDQH01000333">
    <property type="protein sequence ID" value="RXH93599.1"/>
    <property type="molecule type" value="Genomic_DNA"/>
</dbReference>
<keyword evidence="2" id="KW-1185">Reference proteome</keyword>
<proteinExistence type="predicted"/>
<protein>
    <submittedName>
        <fullName evidence="1">Uncharacterized protein</fullName>
    </submittedName>
</protein>
<accession>A0A498JCR2</accession>
<dbReference type="Proteomes" id="UP000290289">
    <property type="component" value="Chromosome 7"/>
</dbReference>
<sequence>MTVIQGADESRKGEKEQISKVRVSLYSINYCGDCVVEQVKGSPKISIMVDNIMLLDHYCNGDACLTLRASPRYQSWWMTSSLDDGCNWEQREEDEGWFDVPLRRGISNNRDRSSARRDRKSYDNVSRADLFLSGAQWLMEVLGLLGNDNNNNGKSVKEVTNLEVGEDVFMETEDGVLEQVQFGGNKKKIRSEAKY</sequence>